<evidence type="ECO:0000259" key="11">
    <source>
        <dbReference type="Pfam" id="PF02668"/>
    </source>
</evidence>
<dbReference type="UniPathway" id="UPA00118"/>
<dbReference type="SUPFAM" id="SSF51197">
    <property type="entry name" value="Clavaminate synthase-like"/>
    <property type="match status" value="1"/>
</dbReference>
<keyword evidence="6" id="KW-0124">Carnitine biosynthesis</keyword>
<dbReference type="GO" id="GO:0050353">
    <property type="term" value="F:trimethyllysine dioxygenase activity"/>
    <property type="evidence" value="ECO:0007669"/>
    <property type="project" value="InterPro"/>
</dbReference>
<feature type="domain" description="TauD/TfdA-like" evidence="11">
    <location>
        <begin position="161"/>
        <end position="393"/>
    </location>
</feature>
<dbReference type="PANTHER" id="PTHR10696">
    <property type="entry name" value="GAMMA-BUTYROBETAINE HYDROXYLASE-RELATED"/>
    <property type="match status" value="1"/>
</dbReference>
<protein>
    <submittedName>
        <fullName evidence="12">Trimethyllysine dioxygenase</fullName>
    </submittedName>
</protein>
<dbReference type="InterPro" id="IPR012776">
    <property type="entry name" value="Trimethyllysine_dOase"/>
</dbReference>
<dbReference type="PANTHER" id="PTHR10696:SF51">
    <property type="entry name" value="TRIMETHYLLYSINE DIOXYGENASE, MITOCHONDRIAL"/>
    <property type="match status" value="1"/>
</dbReference>
<dbReference type="InterPro" id="IPR050411">
    <property type="entry name" value="AlphaKG_dependent_hydroxylases"/>
</dbReference>
<dbReference type="EMBL" id="PXOF01000030">
    <property type="protein sequence ID" value="RGP72988.1"/>
    <property type="molecule type" value="Genomic_DNA"/>
</dbReference>
<name>A0A395SKN9_FUSSP</name>
<dbReference type="AlphaFoldDB" id="A0A395SKN9"/>
<comment type="similarity">
    <text evidence="4">Belongs to the gamma-BBH/TMLD family.</text>
</comment>
<keyword evidence="5" id="KW-0479">Metal-binding</keyword>
<evidence type="ECO:0000256" key="8">
    <source>
        <dbReference type="ARBA" id="ARBA00023002"/>
    </source>
</evidence>
<evidence type="ECO:0000256" key="7">
    <source>
        <dbReference type="ARBA" id="ARBA00022964"/>
    </source>
</evidence>
<dbReference type="InterPro" id="IPR042098">
    <property type="entry name" value="TauD-like_sf"/>
</dbReference>
<feature type="compositionally biased region" description="Low complexity" evidence="10">
    <location>
        <begin position="31"/>
        <end position="47"/>
    </location>
</feature>
<evidence type="ECO:0000256" key="4">
    <source>
        <dbReference type="ARBA" id="ARBA00008654"/>
    </source>
</evidence>
<comment type="pathway">
    <text evidence="3">Amine and polyamine biosynthesis; carnitine biosynthesis.</text>
</comment>
<keyword evidence="7 12" id="KW-0223">Dioxygenase</keyword>
<gene>
    <name evidence="12" type="ORF">FSPOR_2364</name>
</gene>
<evidence type="ECO:0000256" key="6">
    <source>
        <dbReference type="ARBA" id="ARBA00022873"/>
    </source>
</evidence>
<dbReference type="NCBIfam" id="TIGR02410">
    <property type="entry name" value="carnitine_TMLD"/>
    <property type="match status" value="1"/>
</dbReference>
<evidence type="ECO:0000256" key="3">
    <source>
        <dbReference type="ARBA" id="ARBA00005022"/>
    </source>
</evidence>
<feature type="region of interest" description="Disordered" evidence="10">
    <location>
        <begin position="30"/>
        <end position="55"/>
    </location>
</feature>
<evidence type="ECO:0000256" key="2">
    <source>
        <dbReference type="ARBA" id="ARBA00001961"/>
    </source>
</evidence>
<evidence type="ECO:0000256" key="5">
    <source>
        <dbReference type="ARBA" id="ARBA00022723"/>
    </source>
</evidence>
<dbReference type="Proteomes" id="UP000266152">
    <property type="component" value="Unassembled WGS sequence"/>
</dbReference>
<dbReference type="CDD" id="cd00250">
    <property type="entry name" value="CAS_like"/>
    <property type="match status" value="1"/>
</dbReference>
<evidence type="ECO:0000256" key="1">
    <source>
        <dbReference type="ARBA" id="ARBA00001954"/>
    </source>
</evidence>
<comment type="caution">
    <text evidence="12">The sequence shown here is derived from an EMBL/GenBank/DDBJ whole genome shotgun (WGS) entry which is preliminary data.</text>
</comment>
<evidence type="ECO:0000313" key="13">
    <source>
        <dbReference type="Proteomes" id="UP000266152"/>
    </source>
</evidence>
<accession>A0A395SKN9</accession>
<dbReference type="Pfam" id="PF02668">
    <property type="entry name" value="TauD"/>
    <property type="match status" value="1"/>
</dbReference>
<dbReference type="GO" id="GO:0045329">
    <property type="term" value="P:carnitine biosynthetic process"/>
    <property type="evidence" value="ECO:0007669"/>
    <property type="project" value="UniProtKB-UniPathway"/>
</dbReference>
<dbReference type="GO" id="GO:0005739">
    <property type="term" value="C:mitochondrion"/>
    <property type="evidence" value="ECO:0007669"/>
    <property type="project" value="TreeGrafter"/>
</dbReference>
<keyword evidence="9" id="KW-0408">Iron</keyword>
<organism evidence="12 13">
    <name type="scientific">Fusarium sporotrichioides</name>
    <dbReference type="NCBI Taxonomy" id="5514"/>
    <lineage>
        <taxon>Eukaryota</taxon>
        <taxon>Fungi</taxon>
        <taxon>Dikarya</taxon>
        <taxon>Ascomycota</taxon>
        <taxon>Pezizomycotina</taxon>
        <taxon>Sordariomycetes</taxon>
        <taxon>Hypocreomycetidae</taxon>
        <taxon>Hypocreales</taxon>
        <taxon>Nectriaceae</taxon>
        <taxon>Fusarium</taxon>
    </lineage>
</organism>
<keyword evidence="13" id="KW-1185">Reference proteome</keyword>
<comment type="cofactor">
    <cofactor evidence="1">
        <name>Fe(2+)</name>
        <dbReference type="ChEBI" id="CHEBI:29033"/>
    </cofactor>
</comment>
<reference evidence="12 13" key="1">
    <citation type="journal article" date="2018" name="PLoS Pathog.">
        <title>Evolution of structural diversity of trichothecenes, a family of toxins produced by plant pathogenic and entomopathogenic fungi.</title>
        <authorList>
            <person name="Proctor R.H."/>
            <person name="McCormick S.P."/>
            <person name="Kim H.S."/>
            <person name="Cardoza R.E."/>
            <person name="Stanley A.M."/>
            <person name="Lindo L."/>
            <person name="Kelly A."/>
            <person name="Brown D.W."/>
            <person name="Lee T."/>
            <person name="Vaughan M.M."/>
            <person name="Alexander N.J."/>
            <person name="Busman M."/>
            <person name="Gutierrez S."/>
        </authorList>
    </citation>
    <scope>NUCLEOTIDE SEQUENCE [LARGE SCALE GENOMIC DNA]</scope>
    <source>
        <strain evidence="12 13">NRRL 3299</strain>
    </source>
</reference>
<dbReference type="InterPro" id="IPR003819">
    <property type="entry name" value="TauD/TfdA-like"/>
</dbReference>
<evidence type="ECO:0000256" key="9">
    <source>
        <dbReference type="ARBA" id="ARBA00023004"/>
    </source>
</evidence>
<dbReference type="STRING" id="5514.A0A395SKN9"/>
<dbReference type="GO" id="GO:0005506">
    <property type="term" value="F:iron ion binding"/>
    <property type="evidence" value="ECO:0007669"/>
    <property type="project" value="InterPro"/>
</dbReference>
<comment type="cofactor">
    <cofactor evidence="2">
        <name>L-ascorbate</name>
        <dbReference type="ChEBI" id="CHEBI:38290"/>
    </cofactor>
</comment>
<dbReference type="FunFam" id="3.60.130.10:FF:000001">
    <property type="entry name" value="Trimethyllysine dioxygenase, mitochondrial"/>
    <property type="match status" value="1"/>
</dbReference>
<evidence type="ECO:0000313" key="12">
    <source>
        <dbReference type="EMBL" id="RGP72988.1"/>
    </source>
</evidence>
<dbReference type="Gene3D" id="3.60.130.10">
    <property type="entry name" value="Clavaminate synthase-like"/>
    <property type="match status" value="1"/>
</dbReference>
<sequence length="442" mass="50872">MLLSRLARRSLRQATLAARCIQRHTAVGFNAAAPPSTTPTRWSSSGSEAERASPVKVETVSVGEDDSRIRIERTKADQTTERRTLQLGDVQPKEFFNHETHLEVLWNDNHRSIHPWKWLNCWFPRGFSEELRIDEYVFKPAWLINSIADKVDYRLGVEQIMADLTKNIWVHGFCLVENAEPTPEATKAFLEKIGPIRNTHYGGFYDFVPDLALADTAYTNIALPAHTDTTYFTEPAGLQAFHCLEHEAPPDHNPDEPLGGESLLVDGFQVARTLKRESPGLFDVLREAKIPWHASGNKGIAITPNHTYPVIEVDRESNKIYRIRWNNDDRGVVHLFDSKRWYEAARKWNEIIRRESSQYWFKLTPGTIVIFDNWRVMHGRSAFKGNRRMCGAYIPRDDFVSRYRETNFEHDRVIAQNLNQCASHGSSVLRRMPPSLRRKAIP</sequence>
<evidence type="ECO:0000256" key="10">
    <source>
        <dbReference type="SAM" id="MobiDB-lite"/>
    </source>
</evidence>
<keyword evidence="8" id="KW-0560">Oxidoreductase</keyword>
<proteinExistence type="inferred from homology"/>